<dbReference type="InterPro" id="IPR044742">
    <property type="entry name" value="DEAD/DEAH_RhlB"/>
</dbReference>
<organism evidence="9 10">
    <name type="scientific">Pelosinus propionicus DSM 13327</name>
    <dbReference type="NCBI Taxonomy" id="1123291"/>
    <lineage>
        <taxon>Bacteria</taxon>
        <taxon>Bacillati</taxon>
        <taxon>Bacillota</taxon>
        <taxon>Negativicutes</taxon>
        <taxon>Selenomonadales</taxon>
        <taxon>Sporomusaceae</taxon>
        <taxon>Pelosinus</taxon>
    </lineage>
</organism>
<evidence type="ECO:0000256" key="6">
    <source>
        <dbReference type="SAM" id="MobiDB-lite"/>
    </source>
</evidence>
<dbReference type="EMBL" id="FOTS01000008">
    <property type="protein sequence ID" value="SFL53940.1"/>
    <property type="molecule type" value="Genomic_DNA"/>
</dbReference>
<dbReference type="SUPFAM" id="SSF52540">
    <property type="entry name" value="P-loop containing nucleoside triphosphate hydrolases"/>
    <property type="match status" value="1"/>
</dbReference>
<dbReference type="PROSITE" id="PS51194">
    <property type="entry name" value="HELICASE_CTER"/>
    <property type="match status" value="1"/>
</dbReference>
<evidence type="ECO:0000256" key="5">
    <source>
        <dbReference type="ARBA" id="ARBA00038437"/>
    </source>
</evidence>
<dbReference type="SMART" id="SM00490">
    <property type="entry name" value="HELICc"/>
    <property type="match status" value="1"/>
</dbReference>
<dbReference type="STRING" id="1123291.SAMN04490355_100863"/>
<feature type="domain" description="Helicase ATP-binding" evidence="7">
    <location>
        <begin position="34"/>
        <end position="204"/>
    </location>
</feature>
<keyword evidence="1" id="KW-0547">Nucleotide-binding</keyword>
<dbReference type="GO" id="GO:0003724">
    <property type="term" value="F:RNA helicase activity"/>
    <property type="evidence" value="ECO:0007669"/>
    <property type="project" value="TreeGrafter"/>
</dbReference>
<feature type="domain" description="Helicase C-terminal" evidence="8">
    <location>
        <begin position="215"/>
        <end position="375"/>
    </location>
</feature>
<dbReference type="PANTHER" id="PTHR47959">
    <property type="entry name" value="ATP-DEPENDENT RNA HELICASE RHLE-RELATED"/>
    <property type="match status" value="1"/>
</dbReference>
<evidence type="ECO:0000313" key="10">
    <source>
        <dbReference type="Proteomes" id="UP000199520"/>
    </source>
</evidence>
<dbReference type="InterPro" id="IPR001650">
    <property type="entry name" value="Helicase_C-like"/>
</dbReference>
<protein>
    <submittedName>
        <fullName evidence="9">ATP-dependent RNA helicase DeaD</fullName>
    </submittedName>
</protein>
<dbReference type="Proteomes" id="UP000199520">
    <property type="component" value="Unassembled WGS sequence"/>
</dbReference>
<dbReference type="Pfam" id="PF00271">
    <property type="entry name" value="Helicase_C"/>
    <property type="match status" value="1"/>
</dbReference>
<gene>
    <name evidence="9" type="ORF">SAMN04490355_100863</name>
</gene>
<name>A0A1I4IHX8_9FIRM</name>
<dbReference type="AlphaFoldDB" id="A0A1I4IHX8"/>
<dbReference type="InterPro" id="IPR011545">
    <property type="entry name" value="DEAD/DEAH_box_helicase_dom"/>
</dbReference>
<evidence type="ECO:0000256" key="4">
    <source>
        <dbReference type="ARBA" id="ARBA00022840"/>
    </source>
</evidence>
<sequence length="447" mass="50586">MHKDFTSLGMRRKIVALLAENGIIKPTEIQIQAIPAIMSGKDVVGQSQTGTGKTLAFVLPILEKIEISKPIVQALIITPTRELALQITREVAKLADQLEIQVLSVYGGQDVDRQIKRLKGGAQIVIGTPGRLMDHLRRETIQLENVTKLVLDEADQMLHMGFLEDVEELVRQTSNKRQTMLFSATMPSKIRGLADRYMRKPLDIRIQTKNITLDEIKQIMVEVPEAEKIAKLSSMIDEYRPYLAIVFCHTKKRAIAVNMALSQKGYETDELHGELSQAKREQVMKRFREAKIQILVATDIAARGLDVEGVTHIFNYDIPHDVDSYIHRIGRTGRAGQVGMAITLIDPHEQPYVRLIEQGIRAAIEKHKVNDQKVVSSDKRRVFNAKSEEEKAGVEKKEKKRAFVFGKTDKKKTGNHSGANSRSRRKPKENEKGEQQAQPGREKRKKR</sequence>
<dbReference type="PROSITE" id="PS51192">
    <property type="entry name" value="HELICASE_ATP_BIND_1"/>
    <property type="match status" value="1"/>
</dbReference>
<evidence type="ECO:0000256" key="2">
    <source>
        <dbReference type="ARBA" id="ARBA00022801"/>
    </source>
</evidence>
<keyword evidence="2" id="KW-0378">Hydrolase</keyword>
<dbReference type="InterPro" id="IPR027417">
    <property type="entry name" value="P-loop_NTPase"/>
</dbReference>
<reference evidence="10" key="1">
    <citation type="submission" date="2016-10" db="EMBL/GenBank/DDBJ databases">
        <authorList>
            <person name="Varghese N."/>
            <person name="Submissions S."/>
        </authorList>
    </citation>
    <scope>NUCLEOTIDE SEQUENCE [LARGE SCALE GENOMIC DNA]</scope>
    <source>
        <strain evidence="10">DSM 13327</strain>
    </source>
</reference>
<dbReference type="GO" id="GO:0016787">
    <property type="term" value="F:hydrolase activity"/>
    <property type="evidence" value="ECO:0007669"/>
    <property type="project" value="UniProtKB-KW"/>
</dbReference>
<dbReference type="PANTHER" id="PTHR47959:SF1">
    <property type="entry name" value="ATP-DEPENDENT RNA HELICASE DBPA"/>
    <property type="match status" value="1"/>
</dbReference>
<dbReference type="SMART" id="SM00487">
    <property type="entry name" value="DEXDc"/>
    <property type="match status" value="1"/>
</dbReference>
<dbReference type="GO" id="GO:0003676">
    <property type="term" value="F:nucleic acid binding"/>
    <property type="evidence" value="ECO:0007669"/>
    <property type="project" value="InterPro"/>
</dbReference>
<dbReference type="InterPro" id="IPR050079">
    <property type="entry name" value="DEAD_box_RNA_helicase"/>
</dbReference>
<keyword evidence="10" id="KW-1185">Reference proteome</keyword>
<evidence type="ECO:0000313" key="9">
    <source>
        <dbReference type="EMBL" id="SFL53940.1"/>
    </source>
</evidence>
<feature type="compositionally biased region" description="Basic and acidic residues" evidence="6">
    <location>
        <begin position="384"/>
        <end position="397"/>
    </location>
</feature>
<dbReference type="GO" id="GO:0005524">
    <property type="term" value="F:ATP binding"/>
    <property type="evidence" value="ECO:0007669"/>
    <property type="project" value="UniProtKB-KW"/>
</dbReference>
<dbReference type="InterPro" id="IPR014001">
    <property type="entry name" value="Helicase_ATP-bd"/>
</dbReference>
<proteinExistence type="inferred from homology"/>
<comment type="similarity">
    <text evidence="5">Belongs to the DEAD box helicase family.</text>
</comment>
<evidence type="ECO:0000259" key="7">
    <source>
        <dbReference type="PROSITE" id="PS51192"/>
    </source>
</evidence>
<dbReference type="Gene3D" id="3.40.50.300">
    <property type="entry name" value="P-loop containing nucleotide triphosphate hydrolases"/>
    <property type="match status" value="2"/>
</dbReference>
<dbReference type="GO" id="GO:0005829">
    <property type="term" value="C:cytosol"/>
    <property type="evidence" value="ECO:0007669"/>
    <property type="project" value="TreeGrafter"/>
</dbReference>
<evidence type="ECO:0000259" key="8">
    <source>
        <dbReference type="PROSITE" id="PS51194"/>
    </source>
</evidence>
<dbReference type="CDD" id="cd00268">
    <property type="entry name" value="DEADc"/>
    <property type="match status" value="1"/>
</dbReference>
<dbReference type="CDD" id="cd18787">
    <property type="entry name" value="SF2_C_DEAD"/>
    <property type="match status" value="1"/>
</dbReference>
<dbReference type="Pfam" id="PF00270">
    <property type="entry name" value="DEAD"/>
    <property type="match status" value="1"/>
</dbReference>
<feature type="region of interest" description="Disordered" evidence="6">
    <location>
        <begin position="384"/>
        <end position="447"/>
    </location>
</feature>
<keyword evidence="4" id="KW-0067">ATP-binding</keyword>
<accession>A0A1I4IHX8</accession>
<evidence type="ECO:0000256" key="1">
    <source>
        <dbReference type="ARBA" id="ARBA00022741"/>
    </source>
</evidence>
<evidence type="ECO:0000256" key="3">
    <source>
        <dbReference type="ARBA" id="ARBA00022806"/>
    </source>
</evidence>
<keyword evidence="3 9" id="KW-0347">Helicase</keyword>
<dbReference type="RefSeq" id="WP_090933882.1">
    <property type="nucleotide sequence ID" value="NZ_FOTS01000008.1"/>
</dbReference>
<dbReference type="OrthoDB" id="9805696at2"/>